<dbReference type="AlphaFoldDB" id="A0A7D9CZG1"/>
<dbReference type="Gene3D" id="1.20.120.310">
    <property type="entry name" value="ERV/ALR sulfhydryl oxidase domain"/>
    <property type="match status" value="1"/>
</dbReference>
<keyword evidence="3 8" id="KW-0285">Flavoprotein</keyword>
<protein>
    <recommendedName>
        <fullName evidence="8">Sulfhydryl oxidase</fullName>
        <ecNumber evidence="8">1.8.3.2</ecNumber>
    </recommendedName>
</protein>
<dbReference type="EMBL" id="CABFWN010000005">
    <property type="protein sequence ID" value="VUG19597.1"/>
    <property type="molecule type" value="Genomic_DNA"/>
</dbReference>
<gene>
    <name evidence="10" type="primary">ERV1</name>
    <name evidence="10" type="ORF">DEBR0S5_06876G</name>
</gene>
<comment type="cofactor">
    <cofactor evidence="1 8">
        <name>FAD</name>
        <dbReference type="ChEBI" id="CHEBI:57692"/>
    </cofactor>
</comment>
<dbReference type="SUPFAM" id="SSF69000">
    <property type="entry name" value="FAD-dependent thiol oxidase"/>
    <property type="match status" value="1"/>
</dbReference>
<keyword evidence="6" id="KW-0496">Mitochondrion</keyword>
<dbReference type="InterPro" id="IPR039799">
    <property type="entry name" value="ALR/ERV"/>
</dbReference>
<comment type="catalytic activity">
    <reaction evidence="8">
        <text>2 R'C(R)SH + O2 = R'C(R)S-S(R)CR' + H2O2</text>
        <dbReference type="Rhea" id="RHEA:17357"/>
        <dbReference type="ChEBI" id="CHEBI:15379"/>
        <dbReference type="ChEBI" id="CHEBI:16240"/>
        <dbReference type="ChEBI" id="CHEBI:16520"/>
        <dbReference type="ChEBI" id="CHEBI:17412"/>
        <dbReference type="EC" id="1.8.3.2"/>
    </reaction>
</comment>
<evidence type="ECO:0000256" key="7">
    <source>
        <dbReference type="ARBA" id="ARBA00023157"/>
    </source>
</evidence>
<evidence type="ECO:0000259" key="9">
    <source>
        <dbReference type="PROSITE" id="PS51324"/>
    </source>
</evidence>
<organism evidence="10 11">
    <name type="scientific">Dekkera bruxellensis</name>
    <name type="common">Brettanomyces custersii</name>
    <dbReference type="NCBI Taxonomy" id="5007"/>
    <lineage>
        <taxon>Eukaryota</taxon>
        <taxon>Fungi</taxon>
        <taxon>Dikarya</taxon>
        <taxon>Ascomycota</taxon>
        <taxon>Saccharomycotina</taxon>
        <taxon>Pichiomycetes</taxon>
        <taxon>Pichiales</taxon>
        <taxon>Pichiaceae</taxon>
        <taxon>Brettanomyces</taxon>
    </lineage>
</organism>
<evidence type="ECO:0000256" key="8">
    <source>
        <dbReference type="RuleBase" id="RU371123"/>
    </source>
</evidence>
<dbReference type="GO" id="GO:0050660">
    <property type="term" value="F:flavin adenine dinucleotide binding"/>
    <property type="evidence" value="ECO:0007669"/>
    <property type="project" value="TreeGrafter"/>
</dbReference>
<dbReference type="EC" id="1.8.3.2" evidence="8"/>
<keyword evidence="11" id="KW-1185">Reference proteome</keyword>
<evidence type="ECO:0000256" key="2">
    <source>
        <dbReference type="ARBA" id="ARBA00004569"/>
    </source>
</evidence>
<name>A0A7D9CZG1_DEKBR</name>
<proteinExistence type="predicted"/>
<dbReference type="PANTHER" id="PTHR12645:SF0">
    <property type="entry name" value="FAD-LINKED SULFHYDRYL OXIDASE ALR"/>
    <property type="match status" value="1"/>
</dbReference>
<dbReference type="Pfam" id="PF04777">
    <property type="entry name" value="Evr1_Alr"/>
    <property type="match status" value="1"/>
</dbReference>
<dbReference type="Gene3D" id="4.10.320.60">
    <property type="match status" value="1"/>
</dbReference>
<sequence length="199" mass="22291">MGIPLHGYPAPEGKPVYGSDGRRIIYDENGKPCRTCNTLKNFRMATAKETTGEKTQSSHANKALAASAIAGVSATTDKELAPDGYPKDCPADVEELGRSTWTFLHTVAATYPESATEQQQKEMKAFLETFSKIYPCWFCAKGFRKYIKANEPKVMTQDEFGRWLCDAHNAVNKKLGKPHFDCNLWKKRWKDGWGDGKCD</sequence>
<keyword evidence="4 8" id="KW-0274">FAD</keyword>
<evidence type="ECO:0000313" key="10">
    <source>
        <dbReference type="EMBL" id="VUG19597.1"/>
    </source>
</evidence>
<evidence type="ECO:0000256" key="4">
    <source>
        <dbReference type="ARBA" id="ARBA00022827"/>
    </source>
</evidence>
<keyword evidence="7" id="KW-1015">Disulfide bond</keyword>
<evidence type="ECO:0000256" key="1">
    <source>
        <dbReference type="ARBA" id="ARBA00001974"/>
    </source>
</evidence>
<dbReference type="GO" id="GO:0005758">
    <property type="term" value="C:mitochondrial intermembrane space"/>
    <property type="evidence" value="ECO:0007669"/>
    <property type="project" value="UniProtKB-SubCell"/>
</dbReference>
<dbReference type="PANTHER" id="PTHR12645">
    <property type="entry name" value="ALR/ERV"/>
    <property type="match status" value="1"/>
</dbReference>
<keyword evidence="5 8" id="KW-0560">Oxidoreductase</keyword>
<dbReference type="GO" id="GO:0016971">
    <property type="term" value="F:flavin-dependent sulfhydryl oxidase activity"/>
    <property type="evidence" value="ECO:0007669"/>
    <property type="project" value="InterPro"/>
</dbReference>
<evidence type="ECO:0000256" key="6">
    <source>
        <dbReference type="ARBA" id="ARBA00023128"/>
    </source>
</evidence>
<reference evidence="10 11" key="1">
    <citation type="submission" date="2019-07" db="EMBL/GenBank/DDBJ databases">
        <authorList>
            <person name="Friedrich A."/>
            <person name="Schacherer J."/>
        </authorList>
    </citation>
    <scope>NUCLEOTIDE SEQUENCE [LARGE SCALE GENOMIC DNA]</scope>
</reference>
<feature type="domain" description="ERV/ALR sulfhydryl oxidase" evidence="9">
    <location>
        <begin position="89"/>
        <end position="189"/>
    </location>
</feature>
<evidence type="ECO:0000256" key="3">
    <source>
        <dbReference type="ARBA" id="ARBA00022630"/>
    </source>
</evidence>
<dbReference type="PROSITE" id="PS51324">
    <property type="entry name" value="ERV_ALR"/>
    <property type="match status" value="1"/>
</dbReference>
<evidence type="ECO:0000256" key="5">
    <source>
        <dbReference type="ARBA" id="ARBA00023002"/>
    </source>
</evidence>
<evidence type="ECO:0000313" key="11">
    <source>
        <dbReference type="Proteomes" id="UP000478008"/>
    </source>
</evidence>
<dbReference type="FunFam" id="1.20.120.310:FF:000003">
    <property type="entry name" value="Sulfhydryl oxidase"/>
    <property type="match status" value="1"/>
</dbReference>
<accession>A0A7D9CZG1</accession>
<comment type="subcellular location">
    <subcellularLocation>
        <location evidence="2">Mitochondrion intermembrane space</location>
    </subcellularLocation>
</comment>
<dbReference type="InterPro" id="IPR036774">
    <property type="entry name" value="ERV/ALR_sulphydryl_oxid_sf"/>
</dbReference>
<dbReference type="Proteomes" id="UP000478008">
    <property type="component" value="Unassembled WGS sequence"/>
</dbReference>
<dbReference type="InterPro" id="IPR017905">
    <property type="entry name" value="ERV/ALR_sulphydryl_oxidase"/>
</dbReference>